<name>A0A0F9MRE1_9ZZZZ</name>
<dbReference type="AlphaFoldDB" id="A0A0F9MRE1"/>
<gene>
    <name evidence="2" type="ORF">LCGC14_1042060</name>
</gene>
<reference evidence="2" key="1">
    <citation type="journal article" date="2015" name="Nature">
        <title>Complex archaea that bridge the gap between prokaryotes and eukaryotes.</title>
        <authorList>
            <person name="Spang A."/>
            <person name="Saw J.H."/>
            <person name="Jorgensen S.L."/>
            <person name="Zaremba-Niedzwiedzka K."/>
            <person name="Martijn J."/>
            <person name="Lind A.E."/>
            <person name="van Eijk R."/>
            <person name="Schleper C."/>
            <person name="Guy L."/>
            <person name="Ettema T.J."/>
        </authorList>
    </citation>
    <scope>NUCLEOTIDE SEQUENCE</scope>
</reference>
<dbReference type="Gene3D" id="2.120.10.30">
    <property type="entry name" value="TolB, C-terminal domain"/>
    <property type="match status" value="1"/>
</dbReference>
<organism evidence="2">
    <name type="scientific">marine sediment metagenome</name>
    <dbReference type="NCBI Taxonomy" id="412755"/>
    <lineage>
        <taxon>unclassified sequences</taxon>
        <taxon>metagenomes</taxon>
        <taxon>ecological metagenomes</taxon>
    </lineage>
</organism>
<comment type="caution">
    <text evidence="2">The sequence shown here is derived from an EMBL/GenBank/DDBJ whole genome shotgun (WGS) entry which is preliminary data.</text>
</comment>
<sequence length="322" mass="36168">MKRLFLSVFLSLIIIFALISGAYLLRPTNININIDKLQNVKSEQRVLLIQGSWGKDKGQFGIDESGWLPGPMSLASDANDNVFLLDQLNSRVQIFSDRGQLIDVLKIDNTTYEDIAIDDDGFIYLLDPVENRLVRKFNRHGKIIRTYRIASEVQPISGLLLSDNKVYVEVAHKKLYSVGTNLKASRTSDQKKPELTGRPGEDFTTEAEINSNGEVNAEIKGHYPIDAIKITGSANVYSIISINSDNDENLYITLNTAKTDAQFDQNKDRLLGLVIGPDGLVNKKFSASNDYYTSHFRKITVSSNGTIFQMQTTKKGVLVWRW</sequence>
<proteinExistence type="predicted"/>
<evidence type="ECO:0008006" key="3">
    <source>
        <dbReference type="Google" id="ProtNLM"/>
    </source>
</evidence>
<feature type="compositionally biased region" description="Basic and acidic residues" evidence="1">
    <location>
        <begin position="186"/>
        <end position="201"/>
    </location>
</feature>
<evidence type="ECO:0000313" key="2">
    <source>
        <dbReference type="EMBL" id="KKN09900.1"/>
    </source>
</evidence>
<protein>
    <recommendedName>
        <fullName evidence="3">SMP-30/Gluconolactonase/LRE-like region domain-containing protein</fullName>
    </recommendedName>
</protein>
<evidence type="ECO:0000256" key="1">
    <source>
        <dbReference type="SAM" id="MobiDB-lite"/>
    </source>
</evidence>
<accession>A0A0F9MRE1</accession>
<dbReference type="SUPFAM" id="SSF101898">
    <property type="entry name" value="NHL repeat"/>
    <property type="match status" value="1"/>
</dbReference>
<feature type="region of interest" description="Disordered" evidence="1">
    <location>
        <begin position="186"/>
        <end position="205"/>
    </location>
</feature>
<dbReference type="InterPro" id="IPR011042">
    <property type="entry name" value="6-blade_b-propeller_TolB-like"/>
</dbReference>
<dbReference type="EMBL" id="LAZR01004297">
    <property type="protein sequence ID" value="KKN09900.1"/>
    <property type="molecule type" value="Genomic_DNA"/>
</dbReference>